<dbReference type="EMBL" id="HBUF01252737">
    <property type="protein sequence ID" value="CAG6680574.1"/>
    <property type="molecule type" value="Transcribed_RNA"/>
</dbReference>
<organism evidence="2">
    <name type="scientific">Cacopsylla melanoneura</name>
    <dbReference type="NCBI Taxonomy" id="428564"/>
    <lineage>
        <taxon>Eukaryota</taxon>
        <taxon>Metazoa</taxon>
        <taxon>Ecdysozoa</taxon>
        <taxon>Arthropoda</taxon>
        <taxon>Hexapoda</taxon>
        <taxon>Insecta</taxon>
        <taxon>Pterygota</taxon>
        <taxon>Neoptera</taxon>
        <taxon>Paraneoptera</taxon>
        <taxon>Hemiptera</taxon>
        <taxon>Sternorrhyncha</taxon>
        <taxon>Psylloidea</taxon>
        <taxon>Psyllidae</taxon>
        <taxon>Psyllinae</taxon>
        <taxon>Cacopsylla</taxon>
    </lineage>
</organism>
<evidence type="ECO:0000256" key="1">
    <source>
        <dbReference type="SAM" id="MobiDB-lite"/>
    </source>
</evidence>
<feature type="region of interest" description="Disordered" evidence="1">
    <location>
        <begin position="18"/>
        <end position="93"/>
    </location>
</feature>
<protein>
    <submittedName>
        <fullName evidence="2">Uncharacterized protein</fullName>
    </submittedName>
</protein>
<proteinExistence type="predicted"/>
<reference evidence="2" key="1">
    <citation type="submission" date="2021-05" db="EMBL/GenBank/DDBJ databases">
        <authorList>
            <person name="Alioto T."/>
            <person name="Alioto T."/>
            <person name="Gomez Garrido J."/>
        </authorList>
    </citation>
    <scope>NUCLEOTIDE SEQUENCE</scope>
</reference>
<feature type="compositionally biased region" description="Basic and acidic residues" evidence="1">
    <location>
        <begin position="277"/>
        <end position="302"/>
    </location>
</feature>
<feature type="compositionally biased region" description="Basic and acidic residues" evidence="1">
    <location>
        <begin position="211"/>
        <end position="220"/>
    </location>
</feature>
<feature type="compositionally biased region" description="Basic residues" evidence="1">
    <location>
        <begin position="303"/>
        <end position="316"/>
    </location>
</feature>
<feature type="compositionally biased region" description="Acidic residues" evidence="1">
    <location>
        <begin position="27"/>
        <end position="43"/>
    </location>
</feature>
<sequence length="437" mass="50699">MDPSEKITSSIEIENILLSESFGKSEDNDEQGIDTSQDDEEIQNGENIVEEIQVSEKDCKTPDKSIQNKLSVEDQDEKSSSCKRRLFKSDSQNGIKKSKKNIFKNGFKKINYSSNEDEDEFAVSVKTLSEIKRNGLNPYVSLTKSDVKRKRLAKDLEDDFNAINEDLRKTKKSKFNNPDSDEEEISKENTPVKIEATQKQFNTSDIECTDEDKKQNRSDENDASGDEETPDNKTAKAKKKMNKKKVLKVMEHVKNLEKKNKKKKECEMDINSDEEDHEKRDDESKTERNGKLCSENEKEKIVLKKKHKSKISKLKKKVNESDDESKTESENEKKEIVLKKKQKSSNSKLKNVKRNDSEDEFKEETGNEERGSEKGNIESDDEFKEETGDRKSTTYELQSPYVRSYAGFCLKKKKKKIIPKKIFLYKKKKILNLFFFF</sequence>
<accession>A0A8D8T325</accession>
<name>A0A8D8T325_9HEMI</name>
<feature type="compositionally biased region" description="Basic and acidic residues" evidence="1">
    <location>
        <begin position="248"/>
        <end position="258"/>
    </location>
</feature>
<feature type="compositionally biased region" description="Basic and acidic residues" evidence="1">
    <location>
        <begin position="363"/>
        <end position="377"/>
    </location>
</feature>
<feature type="region of interest" description="Disordered" evidence="1">
    <location>
        <begin position="154"/>
        <end position="392"/>
    </location>
</feature>
<feature type="compositionally biased region" description="Basic and acidic residues" evidence="1">
    <location>
        <begin position="317"/>
        <end position="338"/>
    </location>
</feature>
<feature type="compositionally biased region" description="Basic residues" evidence="1">
    <location>
        <begin position="235"/>
        <end position="247"/>
    </location>
</feature>
<dbReference type="EMBL" id="HBUF01252738">
    <property type="protein sequence ID" value="CAG6680576.1"/>
    <property type="molecule type" value="Transcribed_RNA"/>
</dbReference>
<dbReference type="AlphaFoldDB" id="A0A8D8T325"/>
<feature type="compositionally biased region" description="Polar residues" evidence="1">
    <location>
        <begin position="197"/>
        <end position="206"/>
    </location>
</feature>
<evidence type="ECO:0000313" key="2">
    <source>
        <dbReference type="EMBL" id="CAG6680574.1"/>
    </source>
</evidence>
<feature type="compositionally biased region" description="Basic and acidic residues" evidence="1">
    <location>
        <begin position="54"/>
        <end position="63"/>
    </location>
</feature>